<evidence type="ECO:0000313" key="2">
    <source>
        <dbReference type="EMBL" id="MPC17422.1"/>
    </source>
</evidence>
<dbReference type="AlphaFoldDB" id="A0A5B7D894"/>
<feature type="region of interest" description="Disordered" evidence="1">
    <location>
        <begin position="39"/>
        <end position="65"/>
    </location>
</feature>
<sequence>MCDWSMVSKVRLQYFDLTLAMVTEKCDWKGLVASRSRSILGLRPGREEGPPKNMLSDENERKDSP</sequence>
<keyword evidence="3" id="KW-1185">Reference proteome</keyword>
<protein>
    <submittedName>
        <fullName evidence="2">Uncharacterized protein</fullName>
    </submittedName>
</protein>
<dbReference type="Proteomes" id="UP000324222">
    <property type="component" value="Unassembled WGS sequence"/>
</dbReference>
<organism evidence="2 3">
    <name type="scientific">Portunus trituberculatus</name>
    <name type="common">Swimming crab</name>
    <name type="synonym">Neptunus trituberculatus</name>
    <dbReference type="NCBI Taxonomy" id="210409"/>
    <lineage>
        <taxon>Eukaryota</taxon>
        <taxon>Metazoa</taxon>
        <taxon>Ecdysozoa</taxon>
        <taxon>Arthropoda</taxon>
        <taxon>Crustacea</taxon>
        <taxon>Multicrustacea</taxon>
        <taxon>Malacostraca</taxon>
        <taxon>Eumalacostraca</taxon>
        <taxon>Eucarida</taxon>
        <taxon>Decapoda</taxon>
        <taxon>Pleocyemata</taxon>
        <taxon>Brachyura</taxon>
        <taxon>Eubrachyura</taxon>
        <taxon>Portunoidea</taxon>
        <taxon>Portunidae</taxon>
        <taxon>Portuninae</taxon>
        <taxon>Portunus</taxon>
    </lineage>
</organism>
<comment type="caution">
    <text evidence="2">The sequence shown here is derived from an EMBL/GenBank/DDBJ whole genome shotgun (WGS) entry which is preliminary data.</text>
</comment>
<evidence type="ECO:0000256" key="1">
    <source>
        <dbReference type="SAM" id="MobiDB-lite"/>
    </source>
</evidence>
<reference evidence="2 3" key="1">
    <citation type="submission" date="2019-05" db="EMBL/GenBank/DDBJ databases">
        <title>Another draft genome of Portunus trituberculatus and its Hox gene families provides insights of decapod evolution.</title>
        <authorList>
            <person name="Jeong J.-H."/>
            <person name="Song I."/>
            <person name="Kim S."/>
            <person name="Choi T."/>
            <person name="Kim D."/>
            <person name="Ryu S."/>
            <person name="Kim W."/>
        </authorList>
    </citation>
    <scope>NUCLEOTIDE SEQUENCE [LARGE SCALE GENOMIC DNA]</scope>
    <source>
        <tissue evidence="2">Muscle</tissue>
    </source>
</reference>
<dbReference type="EMBL" id="VSRR010000588">
    <property type="protein sequence ID" value="MPC17422.1"/>
    <property type="molecule type" value="Genomic_DNA"/>
</dbReference>
<evidence type="ECO:0000313" key="3">
    <source>
        <dbReference type="Proteomes" id="UP000324222"/>
    </source>
</evidence>
<gene>
    <name evidence="2" type="ORF">E2C01_010280</name>
</gene>
<proteinExistence type="predicted"/>
<accession>A0A5B7D894</accession>
<name>A0A5B7D894_PORTR</name>